<dbReference type="OrthoDB" id="7181739at2"/>
<dbReference type="AlphaFoldDB" id="A0A6B8KGE3"/>
<keyword evidence="2" id="KW-0812">Transmembrane</keyword>
<dbReference type="Gene3D" id="1.20.1600.10">
    <property type="entry name" value="Outer membrane efflux proteins (OEP)"/>
    <property type="match status" value="1"/>
</dbReference>
<evidence type="ECO:0000256" key="1">
    <source>
        <dbReference type="ARBA" id="ARBA00007613"/>
    </source>
</evidence>
<dbReference type="InterPro" id="IPR010131">
    <property type="entry name" value="MdtP/NodT-like"/>
</dbReference>
<proteinExistence type="inferred from homology"/>
<comment type="subcellular location">
    <subcellularLocation>
        <location evidence="2">Cell membrane</location>
        <topology evidence="2">Lipid-anchor</topology>
    </subcellularLocation>
</comment>
<feature type="signal peptide" evidence="2">
    <location>
        <begin position="1"/>
        <end position="23"/>
    </location>
</feature>
<dbReference type="PANTHER" id="PTHR30203">
    <property type="entry name" value="OUTER MEMBRANE CATION EFFLUX PROTEIN"/>
    <property type="match status" value="1"/>
</dbReference>
<dbReference type="SUPFAM" id="SSF56954">
    <property type="entry name" value="Outer membrane efflux proteins (OEP)"/>
    <property type="match status" value="1"/>
</dbReference>
<dbReference type="GO" id="GO:0005886">
    <property type="term" value="C:plasma membrane"/>
    <property type="evidence" value="ECO:0007669"/>
    <property type="project" value="UniProtKB-SubCell"/>
</dbReference>
<gene>
    <name evidence="4" type="ORF">H2LOC_013850</name>
</gene>
<protein>
    <submittedName>
        <fullName evidence="4">Efflux transporter outer membrane subunit</fullName>
    </submittedName>
</protein>
<dbReference type="InterPro" id="IPR003423">
    <property type="entry name" value="OMP_efflux"/>
</dbReference>
<comment type="similarity">
    <text evidence="1 2">Belongs to the outer membrane factor (OMF) (TC 1.B.17) family.</text>
</comment>
<organism evidence="4 5">
    <name type="scientific">Methylocystis heyeri</name>
    <dbReference type="NCBI Taxonomy" id="391905"/>
    <lineage>
        <taxon>Bacteria</taxon>
        <taxon>Pseudomonadati</taxon>
        <taxon>Pseudomonadota</taxon>
        <taxon>Alphaproteobacteria</taxon>
        <taxon>Hyphomicrobiales</taxon>
        <taxon>Methylocystaceae</taxon>
        <taxon>Methylocystis</taxon>
    </lineage>
</organism>
<dbReference type="NCBIfam" id="TIGR01845">
    <property type="entry name" value="outer_NodT"/>
    <property type="match status" value="1"/>
</dbReference>
<keyword evidence="2" id="KW-0449">Lipoprotein</keyword>
<name>A0A6B8KGE3_9HYPH</name>
<accession>A0A6B8KGE3</accession>
<keyword evidence="2" id="KW-0564">Palmitate</keyword>
<dbReference type="KEGG" id="mhey:H2LOC_013850"/>
<keyword evidence="5" id="KW-1185">Reference proteome</keyword>
<dbReference type="GO" id="GO:0015562">
    <property type="term" value="F:efflux transmembrane transporter activity"/>
    <property type="evidence" value="ECO:0007669"/>
    <property type="project" value="InterPro"/>
</dbReference>
<keyword evidence="2" id="KW-0732">Signal</keyword>
<dbReference type="Pfam" id="PF02321">
    <property type="entry name" value="OEP"/>
    <property type="match status" value="2"/>
</dbReference>
<feature type="region of interest" description="Disordered" evidence="3">
    <location>
        <begin position="38"/>
        <end position="57"/>
    </location>
</feature>
<feature type="chain" id="PRO_5025704994" evidence="2">
    <location>
        <begin position="24"/>
        <end position="485"/>
    </location>
</feature>
<dbReference type="Gene3D" id="2.20.200.10">
    <property type="entry name" value="Outer membrane efflux proteins (OEP)"/>
    <property type="match status" value="1"/>
</dbReference>
<evidence type="ECO:0000256" key="3">
    <source>
        <dbReference type="SAM" id="MobiDB-lite"/>
    </source>
</evidence>
<dbReference type="PANTHER" id="PTHR30203:SF33">
    <property type="entry name" value="BLR4455 PROTEIN"/>
    <property type="match status" value="1"/>
</dbReference>
<keyword evidence="2" id="KW-1134">Transmembrane beta strand</keyword>
<dbReference type="EMBL" id="CP046052">
    <property type="protein sequence ID" value="QGM46689.1"/>
    <property type="molecule type" value="Genomic_DNA"/>
</dbReference>
<reference evidence="4 5" key="1">
    <citation type="submission" date="2019-11" db="EMBL/GenBank/DDBJ databases">
        <title>The genome sequence of Methylocystis heyeri.</title>
        <authorList>
            <person name="Oshkin I.Y."/>
            <person name="Miroshnikov K."/>
            <person name="Dedysh S.N."/>
        </authorList>
    </citation>
    <scope>NUCLEOTIDE SEQUENCE [LARGE SCALE GENOMIC DNA]</scope>
    <source>
        <strain evidence="4 5">H2</strain>
    </source>
</reference>
<evidence type="ECO:0000256" key="2">
    <source>
        <dbReference type="RuleBase" id="RU362097"/>
    </source>
</evidence>
<keyword evidence="2" id="KW-0472">Membrane</keyword>
<evidence type="ECO:0000313" key="5">
    <source>
        <dbReference type="Proteomes" id="UP000309061"/>
    </source>
</evidence>
<dbReference type="Proteomes" id="UP000309061">
    <property type="component" value="Chromosome"/>
</dbReference>
<sequence>MRSPVIRSWRTSALCGSALTALQIAGCAVGPDFAPPAPPSVERYTPQKTASPGEGQRFREGAEVPARWWTVFASPRLDELIDEAIAASPTLEAAEAAIHAADFNASAAAGAWFPQLALTSGSTYNLSSGDATNSTVLQTPFSYFTKQVQVSYTLDVWGATQRQVESLEAQRESLTYLKQAAQMMLAADIAHAAIEEAMLRDQIAATRRIVALEEERLRLLERQFAYGAIASPEVLSQRTALTQVLETLPGLESRLAQQRNRLTALAGRYPSREIEATFELSQLALPRDLPVSLPSQLVKQRPDIRTAEANIHAASALVGVAVAARLPNVTLTAVGGTSAFQLAQLFAPGTGFYTLAGAVAQPAFDGFALLDRQRAAEALLQQAEAQYRDVALKAFENVADSLRALQSDARAVASARAAEATSKLYLDKVRWRLKQGDVSQLVVVDAQRAVLNATKTRIEAEAQRLADSVALFVALGGGWGKKEDR</sequence>
<evidence type="ECO:0000313" key="4">
    <source>
        <dbReference type="EMBL" id="QGM46689.1"/>
    </source>
</evidence>